<name>A0ABW1DKR0_9DEIO</name>
<comment type="caution">
    <text evidence="1">The sequence shown here is derived from an EMBL/GenBank/DDBJ whole genome shotgun (WGS) entry which is preliminary data.</text>
</comment>
<dbReference type="Proteomes" id="UP001595979">
    <property type="component" value="Unassembled WGS sequence"/>
</dbReference>
<accession>A0ABW1DKR0</accession>
<evidence type="ECO:0000313" key="2">
    <source>
        <dbReference type="Proteomes" id="UP001595979"/>
    </source>
</evidence>
<reference evidence="2" key="1">
    <citation type="journal article" date="2019" name="Int. J. Syst. Evol. Microbiol.">
        <title>The Global Catalogue of Microorganisms (GCM) 10K type strain sequencing project: providing services to taxonomists for standard genome sequencing and annotation.</title>
        <authorList>
            <consortium name="The Broad Institute Genomics Platform"/>
            <consortium name="The Broad Institute Genome Sequencing Center for Infectious Disease"/>
            <person name="Wu L."/>
            <person name="Ma J."/>
        </authorList>
    </citation>
    <scope>NUCLEOTIDE SEQUENCE [LARGE SCALE GENOMIC DNA]</scope>
    <source>
        <strain evidence="2">CGMCC 1.15053</strain>
    </source>
</reference>
<gene>
    <name evidence="1" type="ORF">ACFPQ6_13495</name>
</gene>
<dbReference type="RefSeq" id="WP_380050377.1">
    <property type="nucleotide sequence ID" value="NZ_JBHSOH010000019.1"/>
</dbReference>
<organism evidence="1 2">
    <name type="scientific">Deinococcus petrolearius</name>
    <dbReference type="NCBI Taxonomy" id="1751295"/>
    <lineage>
        <taxon>Bacteria</taxon>
        <taxon>Thermotogati</taxon>
        <taxon>Deinococcota</taxon>
        <taxon>Deinococci</taxon>
        <taxon>Deinococcales</taxon>
        <taxon>Deinococcaceae</taxon>
        <taxon>Deinococcus</taxon>
    </lineage>
</organism>
<sequence>MKTALSQVAADLRGLPVHFALSAFGPAAVHVVGKAGSPLTWLDVFVHEEDLHALVQELPQHLHARPLWTVWLERQCPLPIDWTWGFQEARRQIFPRQGVYCPSDRLEPTTACAHPDPAVLDARQLGMLAYLYELIGHGQAWSNAAD</sequence>
<proteinExistence type="predicted"/>
<protein>
    <submittedName>
        <fullName evidence="1">Uncharacterized protein</fullName>
    </submittedName>
</protein>
<evidence type="ECO:0000313" key="1">
    <source>
        <dbReference type="EMBL" id="MFC5849322.1"/>
    </source>
</evidence>
<dbReference type="EMBL" id="JBHSOH010000019">
    <property type="protein sequence ID" value="MFC5849322.1"/>
    <property type="molecule type" value="Genomic_DNA"/>
</dbReference>
<keyword evidence="2" id="KW-1185">Reference proteome</keyword>